<proteinExistence type="predicted"/>
<dbReference type="VEuPathDB" id="FungiDB:PC110_g577"/>
<reference evidence="1 2" key="1">
    <citation type="submission" date="2018-01" db="EMBL/GenBank/DDBJ databases">
        <title>Draft genome of the strawberry crown rot pathogen Phytophthora cactorum.</title>
        <authorList>
            <person name="Armitage A.D."/>
            <person name="Lysoe E."/>
            <person name="Nellist C.F."/>
            <person name="Harrison R.J."/>
            <person name="Brurberg M.B."/>
        </authorList>
    </citation>
    <scope>NUCLEOTIDE SEQUENCE [LARGE SCALE GENOMIC DNA]</scope>
    <source>
        <strain evidence="1 2">10300</strain>
    </source>
</reference>
<gene>
    <name evidence="1" type="ORF">PC110_g577</name>
</gene>
<keyword evidence="2" id="KW-1185">Reference proteome</keyword>
<name>A0A329T3X2_9STRA</name>
<organism evidence="1 2">
    <name type="scientific">Phytophthora cactorum</name>
    <dbReference type="NCBI Taxonomy" id="29920"/>
    <lineage>
        <taxon>Eukaryota</taxon>
        <taxon>Sar</taxon>
        <taxon>Stramenopiles</taxon>
        <taxon>Oomycota</taxon>
        <taxon>Peronosporomycetes</taxon>
        <taxon>Peronosporales</taxon>
        <taxon>Peronosporaceae</taxon>
        <taxon>Phytophthora</taxon>
    </lineage>
</organism>
<evidence type="ECO:0000313" key="2">
    <source>
        <dbReference type="Proteomes" id="UP000251314"/>
    </source>
</evidence>
<dbReference type="Proteomes" id="UP000251314">
    <property type="component" value="Unassembled WGS sequence"/>
</dbReference>
<sequence length="131" mass="14836">MWVLSTCKSEWSYWHILHCVDVSTGMTMEPGCLFHFKQAIRRRMQKLHIPTNEIPVAMGRGVLNLLTILPHDQIDPQGIDHVTSRLKAELDQRNYDYSDDKWELFGSIFAVRGSNCSHQSSGTSVESAGSS</sequence>
<protein>
    <submittedName>
        <fullName evidence="1">Uncharacterized protein</fullName>
    </submittedName>
</protein>
<dbReference type="EMBL" id="MJFZ01000006">
    <property type="protein sequence ID" value="RAW43258.1"/>
    <property type="molecule type" value="Genomic_DNA"/>
</dbReference>
<accession>A0A329T3X2</accession>
<dbReference type="AlphaFoldDB" id="A0A329T3X2"/>
<evidence type="ECO:0000313" key="1">
    <source>
        <dbReference type="EMBL" id="RAW43258.1"/>
    </source>
</evidence>
<dbReference type="OrthoDB" id="126880at2759"/>
<comment type="caution">
    <text evidence="1">The sequence shown here is derived from an EMBL/GenBank/DDBJ whole genome shotgun (WGS) entry which is preliminary data.</text>
</comment>